<dbReference type="Pfam" id="PF02395">
    <property type="entry name" value="Peptidase_S6"/>
    <property type="match status" value="1"/>
</dbReference>
<proteinExistence type="predicted"/>
<name>A0A378MWB5_MANHA</name>
<evidence type="ECO:0000259" key="2">
    <source>
        <dbReference type="PROSITE" id="PS51691"/>
    </source>
</evidence>
<keyword evidence="3" id="KW-0378">Hydrolase</keyword>
<dbReference type="Gene3D" id="2.40.10.120">
    <property type="match status" value="1"/>
</dbReference>
<dbReference type="PROSITE" id="PS51691">
    <property type="entry name" value="PEPTIDASE_S6"/>
    <property type="match status" value="1"/>
</dbReference>
<feature type="domain" description="Peptidase S6" evidence="2">
    <location>
        <begin position="25"/>
        <end position="86"/>
    </location>
</feature>
<dbReference type="EMBL" id="UGPN01000002">
    <property type="protein sequence ID" value="STY60502.1"/>
    <property type="molecule type" value="Genomic_DNA"/>
</dbReference>
<dbReference type="GO" id="GO:0006508">
    <property type="term" value="P:proteolysis"/>
    <property type="evidence" value="ECO:0007669"/>
    <property type="project" value="UniProtKB-KW"/>
</dbReference>
<sequence>MKHTFKLSLLATSIAISLSPTLLASIVRGDVDYQYFRDLAENKGKFFVGATNIPVIDKTGKNIGTFLQVTPTKQVEVESNISPKRM</sequence>
<feature type="signal peptide" evidence="1">
    <location>
        <begin position="1"/>
        <end position="24"/>
    </location>
</feature>
<feature type="chain" id="PRO_5016821586" evidence="1">
    <location>
        <begin position="25"/>
        <end position="86"/>
    </location>
</feature>
<protein>
    <submittedName>
        <fullName evidence="3">Immunoglobulin A1 protease autotransporter</fullName>
        <ecNumber evidence="3">3.4.21.72</ecNumber>
    </submittedName>
</protein>
<dbReference type="GO" id="GO:0004175">
    <property type="term" value="F:endopeptidase activity"/>
    <property type="evidence" value="ECO:0007669"/>
    <property type="project" value="InterPro"/>
</dbReference>
<gene>
    <name evidence="3" type="primary">iga_7</name>
    <name evidence="3" type="ORF">NCTC10638_01707</name>
</gene>
<keyword evidence="3" id="KW-0645">Protease</keyword>
<dbReference type="InterPro" id="IPR030396">
    <property type="entry name" value="Peptidase_S6_dom"/>
</dbReference>
<evidence type="ECO:0000256" key="1">
    <source>
        <dbReference type="SAM" id="SignalP"/>
    </source>
</evidence>
<evidence type="ECO:0000313" key="3">
    <source>
        <dbReference type="EMBL" id="STY60502.1"/>
    </source>
</evidence>
<evidence type="ECO:0000313" key="4">
    <source>
        <dbReference type="Proteomes" id="UP000254802"/>
    </source>
</evidence>
<dbReference type="EC" id="3.4.21.72" evidence="3"/>
<dbReference type="AlphaFoldDB" id="A0A378MWB5"/>
<dbReference type="Proteomes" id="UP000254802">
    <property type="component" value="Unassembled WGS sequence"/>
</dbReference>
<accession>A0A378MWB5</accession>
<keyword evidence="1" id="KW-0732">Signal</keyword>
<organism evidence="3 4">
    <name type="scientific">Mannheimia haemolytica</name>
    <name type="common">Pasteurella haemolytica</name>
    <dbReference type="NCBI Taxonomy" id="75985"/>
    <lineage>
        <taxon>Bacteria</taxon>
        <taxon>Pseudomonadati</taxon>
        <taxon>Pseudomonadota</taxon>
        <taxon>Gammaproteobacteria</taxon>
        <taxon>Pasteurellales</taxon>
        <taxon>Pasteurellaceae</taxon>
        <taxon>Mannheimia</taxon>
    </lineage>
</organism>
<reference evidence="3 4" key="1">
    <citation type="submission" date="2018-06" db="EMBL/GenBank/DDBJ databases">
        <authorList>
            <consortium name="Pathogen Informatics"/>
            <person name="Doyle S."/>
        </authorList>
    </citation>
    <scope>NUCLEOTIDE SEQUENCE [LARGE SCALE GENOMIC DNA]</scope>
    <source>
        <strain evidence="3 4">NCTC10638</strain>
    </source>
</reference>